<dbReference type="KEGG" id="lpk:LACPI_2275"/>
<protein>
    <submittedName>
        <fullName evidence="1">Uncharacterized protein</fullName>
    </submittedName>
</protein>
<proteinExistence type="predicted"/>
<name>A0A0D6DZQ5_9LACT</name>
<organism evidence="1 2">
    <name type="scientific">Pseudolactococcus piscium MKFS47</name>
    <dbReference type="NCBI Taxonomy" id="297352"/>
    <lineage>
        <taxon>Bacteria</taxon>
        <taxon>Bacillati</taxon>
        <taxon>Bacillota</taxon>
        <taxon>Bacilli</taxon>
        <taxon>Lactobacillales</taxon>
        <taxon>Streptococcaceae</taxon>
        <taxon>Pseudolactococcus</taxon>
    </lineage>
</organism>
<gene>
    <name evidence="1" type="ORF">LACPI_2275</name>
</gene>
<accession>A0A0D6DZQ5</accession>
<dbReference type="Proteomes" id="UP000033166">
    <property type="component" value="Chromosome I"/>
</dbReference>
<dbReference type="HOGENOM" id="CLU_2700134_0_0_9"/>
<evidence type="ECO:0000313" key="2">
    <source>
        <dbReference type="Proteomes" id="UP000033166"/>
    </source>
</evidence>
<evidence type="ECO:0000313" key="1">
    <source>
        <dbReference type="EMBL" id="CEN29475.1"/>
    </source>
</evidence>
<reference evidence="2" key="1">
    <citation type="submission" date="2015-01" db="EMBL/GenBank/DDBJ databases">
        <authorList>
            <person name="Andreevskaya M."/>
        </authorList>
    </citation>
    <scope>NUCLEOTIDE SEQUENCE [LARGE SCALE GENOMIC DNA]</scope>
    <source>
        <strain evidence="2">MKFS47</strain>
    </source>
</reference>
<sequence length="73" mass="8448">MLILNNMSDMIATDLNKYSSIPQEFLDVLHRKKIEVPNIAINSKFAEAYKEKDWVTKVEEIGENIIIQGRNIL</sequence>
<dbReference type="AlphaFoldDB" id="A0A0D6DZQ5"/>
<dbReference type="EMBL" id="LN774769">
    <property type="protein sequence ID" value="CEN29475.1"/>
    <property type="molecule type" value="Genomic_DNA"/>
</dbReference>